<feature type="transmembrane region" description="Helical" evidence="1">
    <location>
        <begin position="91"/>
        <end position="110"/>
    </location>
</feature>
<accession>A0A4Z0H2I2</accession>
<dbReference type="AlphaFoldDB" id="A0A4Z0H2I2"/>
<proteinExistence type="predicted"/>
<evidence type="ECO:0000256" key="1">
    <source>
        <dbReference type="SAM" id="Phobius"/>
    </source>
</evidence>
<dbReference type="STRING" id="192814.GCA_900166575_00480"/>
<protein>
    <submittedName>
        <fullName evidence="2">Uncharacterized protein</fullName>
    </submittedName>
</protein>
<feature type="transmembrane region" description="Helical" evidence="1">
    <location>
        <begin position="65"/>
        <end position="84"/>
    </location>
</feature>
<evidence type="ECO:0000313" key="2">
    <source>
        <dbReference type="EMBL" id="TGB03616.1"/>
    </source>
</evidence>
<feature type="transmembrane region" description="Helical" evidence="1">
    <location>
        <begin position="26"/>
        <end position="45"/>
    </location>
</feature>
<feature type="transmembrane region" description="Helical" evidence="1">
    <location>
        <begin position="122"/>
        <end position="143"/>
    </location>
</feature>
<comment type="caution">
    <text evidence="2">The sequence shown here is derived from an EMBL/GenBank/DDBJ whole genome shotgun (WGS) entry which is preliminary data.</text>
</comment>
<keyword evidence="1" id="KW-0812">Transmembrane</keyword>
<dbReference type="Proteomes" id="UP000297982">
    <property type="component" value="Unassembled WGS sequence"/>
</dbReference>
<keyword evidence="1" id="KW-0472">Membrane</keyword>
<evidence type="ECO:0000313" key="3">
    <source>
        <dbReference type="Proteomes" id="UP000297982"/>
    </source>
</evidence>
<gene>
    <name evidence="2" type="ORF">E4663_01005</name>
</gene>
<organism evidence="2 3">
    <name type="scientific">Halobacillus salinus</name>
    <dbReference type="NCBI Taxonomy" id="192814"/>
    <lineage>
        <taxon>Bacteria</taxon>
        <taxon>Bacillati</taxon>
        <taxon>Bacillota</taxon>
        <taxon>Bacilli</taxon>
        <taxon>Bacillales</taxon>
        <taxon>Bacillaceae</taxon>
        <taxon>Halobacillus</taxon>
    </lineage>
</organism>
<dbReference type="EMBL" id="SRJC01000001">
    <property type="protein sequence ID" value="TGB03616.1"/>
    <property type="molecule type" value="Genomic_DNA"/>
</dbReference>
<keyword evidence="1" id="KW-1133">Transmembrane helix</keyword>
<sequence length="150" mass="16901">MAFIIIVGFVIPWITGIYLYKQAPKIFYTTAPITALIAVVLNQAGIHMGLWEVNPMPRIILLDSLFLDLGVFTLAGAWFTYMLVYKSVNTLLVYILFIGGMSSLEGLAVLVGTVDYDDTWSFFYTILMYVGGFLFIGWISHLLKKLKVFP</sequence>
<dbReference type="RefSeq" id="WP_135326343.1">
    <property type="nucleotide sequence ID" value="NZ_SRJC01000001.1"/>
</dbReference>
<name>A0A4Z0H2I2_9BACI</name>
<keyword evidence="3" id="KW-1185">Reference proteome</keyword>
<reference evidence="2 3" key="1">
    <citation type="journal article" date="2003" name="Int. J. Syst. Evol. Microbiol.">
        <title>Halobacillus salinus sp. nov., isolated from a salt lake on the coast of the East Sea in Korea.</title>
        <authorList>
            <person name="Yoon J.H."/>
            <person name="Kang K.H."/>
            <person name="Park Y.H."/>
        </authorList>
    </citation>
    <scope>NUCLEOTIDE SEQUENCE [LARGE SCALE GENOMIC DNA]</scope>
    <source>
        <strain evidence="2 3">HSL-3</strain>
    </source>
</reference>